<keyword evidence="2" id="KW-1185">Reference proteome</keyword>
<dbReference type="Proteomes" id="UP000030661">
    <property type="component" value="Unassembled WGS sequence"/>
</dbReference>
<name>A0A081C0W2_VECG1</name>
<sequence>MFCVNVIIDKKNLSRFLIGKYTLFDNYLDWIPYKIRKKYVSD</sequence>
<gene>
    <name evidence="1" type="ORF">U27_05190</name>
</gene>
<evidence type="ECO:0000313" key="1">
    <source>
        <dbReference type="EMBL" id="GAK58217.1"/>
    </source>
</evidence>
<organism evidence="1">
    <name type="scientific">Vecturithrix granuli</name>
    <dbReference type="NCBI Taxonomy" id="1499967"/>
    <lineage>
        <taxon>Bacteria</taxon>
        <taxon>Candidatus Moduliflexota</taxon>
        <taxon>Candidatus Vecturitrichia</taxon>
        <taxon>Candidatus Vecturitrichales</taxon>
        <taxon>Candidatus Vecturitrichaceae</taxon>
        <taxon>Candidatus Vecturithrix</taxon>
    </lineage>
</organism>
<dbReference type="HOGENOM" id="CLU_3247694_0_0_0"/>
<reference evidence="1" key="1">
    <citation type="journal article" date="2015" name="PeerJ">
        <title>First genomic representation of candidate bacterial phylum KSB3 points to enhanced environmental sensing as a trigger of wastewater bulking.</title>
        <authorList>
            <person name="Sekiguchi Y."/>
            <person name="Ohashi A."/>
            <person name="Parks D.H."/>
            <person name="Yamauchi T."/>
            <person name="Tyson G.W."/>
            <person name="Hugenholtz P."/>
        </authorList>
    </citation>
    <scope>NUCLEOTIDE SEQUENCE [LARGE SCALE GENOMIC DNA]</scope>
</reference>
<evidence type="ECO:0000313" key="2">
    <source>
        <dbReference type="Proteomes" id="UP000030661"/>
    </source>
</evidence>
<dbReference type="STRING" id="1499967.U27_05190"/>
<proteinExistence type="predicted"/>
<dbReference type="EMBL" id="DF820467">
    <property type="protein sequence ID" value="GAK58217.1"/>
    <property type="molecule type" value="Genomic_DNA"/>
</dbReference>
<accession>A0A081C0W2</accession>
<protein>
    <submittedName>
        <fullName evidence="1">Uncharacterized protein</fullName>
    </submittedName>
</protein>
<dbReference type="AlphaFoldDB" id="A0A081C0W2"/>